<dbReference type="Pfam" id="PF02373">
    <property type="entry name" value="JmjC"/>
    <property type="match status" value="1"/>
</dbReference>
<feature type="domain" description="JmjC" evidence="1">
    <location>
        <begin position="56"/>
        <end position="163"/>
    </location>
</feature>
<dbReference type="EMBL" id="CAXLJM020000043">
    <property type="protein sequence ID" value="CAL8110019.1"/>
    <property type="molecule type" value="Genomic_DNA"/>
</dbReference>
<evidence type="ECO:0000313" key="3">
    <source>
        <dbReference type="Proteomes" id="UP001642540"/>
    </source>
</evidence>
<keyword evidence="3" id="KW-1185">Reference proteome</keyword>
<protein>
    <recommendedName>
        <fullName evidence="1">JmjC domain-containing protein</fullName>
    </recommendedName>
</protein>
<proteinExistence type="predicted"/>
<sequence>MDYMLYEGLNADFRRLPISANTLYKYTPSGNHNQADFLDAIHTSGDDILQSDDDYYVGVPGSLIPLQLNRLLMSVLIKNYGTNSICWLIVCKNHAYKLARLLKKLTHRAKNLTECQIAYDKVMYITMHALQRNSIPYHFREHKPGETITIRSGSYYQGICTGLVVWRQKTTILADYPSLSNDWELIPSCRCHSGERSIFLDAVQAATKEFIQPRTCPCHIREPNILQTEIVTQSTQSSTILQSKEKTPSRIAFHKIFKNYDCEYVHQICSFVQKALRRRDAYLNE</sequence>
<comment type="caution">
    <text evidence="2">The sequence shown here is derived from an EMBL/GenBank/DDBJ whole genome shotgun (WGS) entry which is preliminary data.</text>
</comment>
<evidence type="ECO:0000313" key="2">
    <source>
        <dbReference type="EMBL" id="CAL8110019.1"/>
    </source>
</evidence>
<dbReference type="Gene3D" id="2.60.120.650">
    <property type="entry name" value="Cupin"/>
    <property type="match status" value="1"/>
</dbReference>
<dbReference type="Proteomes" id="UP001642540">
    <property type="component" value="Unassembled WGS sequence"/>
</dbReference>
<evidence type="ECO:0000259" key="1">
    <source>
        <dbReference type="Pfam" id="PF02373"/>
    </source>
</evidence>
<accession>A0ABP1QQL5</accession>
<organism evidence="2 3">
    <name type="scientific">Orchesella dallaii</name>
    <dbReference type="NCBI Taxonomy" id="48710"/>
    <lineage>
        <taxon>Eukaryota</taxon>
        <taxon>Metazoa</taxon>
        <taxon>Ecdysozoa</taxon>
        <taxon>Arthropoda</taxon>
        <taxon>Hexapoda</taxon>
        <taxon>Collembola</taxon>
        <taxon>Entomobryomorpha</taxon>
        <taxon>Entomobryoidea</taxon>
        <taxon>Orchesellidae</taxon>
        <taxon>Orchesellinae</taxon>
        <taxon>Orchesella</taxon>
    </lineage>
</organism>
<dbReference type="InterPro" id="IPR003347">
    <property type="entry name" value="JmjC_dom"/>
</dbReference>
<reference evidence="2 3" key="1">
    <citation type="submission" date="2024-08" db="EMBL/GenBank/DDBJ databases">
        <authorList>
            <person name="Cucini C."/>
            <person name="Frati F."/>
        </authorList>
    </citation>
    <scope>NUCLEOTIDE SEQUENCE [LARGE SCALE GENOMIC DNA]</scope>
</reference>
<gene>
    <name evidence="2" type="ORF">ODALV1_LOCUS13905</name>
</gene>
<name>A0ABP1QQL5_9HEXA</name>